<feature type="compositionally biased region" description="Polar residues" evidence="7">
    <location>
        <begin position="22"/>
        <end position="31"/>
    </location>
</feature>
<keyword evidence="3" id="KW-0106">Calcium</keyword>
<evidence type="ECO:0000256" key="2">
    <source>
        <dbReference type="ARBA" id="ARBA00022525"/>
    </source>
</evidence>
<evidence type="ECO:0000256" key="1">
    <source>
        <dbReference type="ARBA" id="ARBA00004613"/>
    </source>
</evidence>
<dbReference type="AlphaFoldDB" id="A0AAN9D6I8"/>
<evidence type="ECO:0000256" key="5">
    <source>
        <dbReference type="RuleBase" id="RU003654"/>
    </source>
</evidence>
<proteinExistence type="inferred from homology"/>
<dbReference type="Pfam" id="PF00068">
    <property type="entry name" value="Phospholip_A2_1"/>
    <property type="match status" value="1"/>
</dbReference>
<feature type="compositionally biased region" description="Basic and acidic residues" evidence="7">
    <location>
        <begin position="53"/>
        <end position="67"/>
    </location>
</feature>
<feature type="binding site" evidence="3">
    <location>
        <position position="272"/>
    </location>
    <ligand>
        <name>Ca(2+)</name>
        <dbReference type="ChEBI" id="CHEBI:29108"/>
    </ligand>
</feature>
<feature type="compositionally biased region" description="Polar residues" evidence="7">
    <location>
        <begin position="76"/>
        <end position="85"/>
    </location>
</feature>
<dbReference type="PANTHER" id="PTHR11716">
    <property type="entry name" value="PHOSPHOLIPASE A2 FAMILY MEMBER"/>
    <property type="match status" value="1"/>
</dbReference>
<feature type="disulfide bond" evidence="4">
    <location>
        <begin position="304"/>
        <end position="329"/>
    </location>
</feature>
<feature type="compositionally biased region" description="Polar residues" evidence="7">
    <location>
        <begin position="158"/>
        <end position="168"/>
    </location>
</feature>
<keyword evidence="10" id="KW-1185">Reference proteome</keyword>
<feature type="binding site" evidence="3">
    <location>
        <position position="274"/>
    </location>
    <ligand>
        <name>Ca(2+)</name>
        <dbReference type="ChEBI" id="CHEBI:29108"/>
    </ligand>
</feature>
<dbReference type="GO" id="GO:0050482">
    <property type="term" value="P:arachidonate secretion"/>
    <property type="evidence" value="ECO:0007669"/>
    <property type="project" value="InterPro"/>
</dbReference>
<keyword evidence="4" id="KW-1015">Disulfide bond</keyword>
<dbReference type="SUPFAM" id="SSF48619">
    <property type="entry name" value="Phospholipase A2, PLA2"/>
    <property type="match status" value="1"/>
</dbReference>
<dbReference type="InterPro" id="IPR036444">
    <property type="entry name" value="PLipase_A2_dom_sf"/>
</dbReference>
<feature type="disulfide bond" evidence="4">
    <location>
        <begin position="288"/>
        <end position="343"/>
    </location>
</feature>
<evidence type="ECO:0000256" key="7">
    <source>
        <dbReference type="SAM" id="MobiDB-lite"/>
    </source>
</evidence>
<feature type="compositionally biased region" description="Polar residues" evidence="7">
    <location>
        <begin position="38"/>
        <end position="51"/>
    </location>
</feature>
<dbReference type="PANTHER" id="PTHR11716:SF1">
    <property type="entry name" value="OTOCONIN-90"/>
    <property type="match status" value="1"/>
</dbReference>
<dbReference type="GO" id="GO:0016042">
    <property type="term" value="P:lipid catabolic process"/>
    <property type="evidence" value="ECO:0007669"/>
    <property type="project" value="InterPro"/>
</dbReference>
<evidence type="ECO:0000259" key="8">
    <source>
        <dbReference type="SMART" id="SM00085"/>
    </source>
</evidence>
<evidence type="ECO:0000256" key="4">
    <source>
        <dbReference type="PIRSR" id="PIRSR601211-3"/>
    </source>
</evidence>
<comment type="similarity">
    <text evidence="5">Belongs to the phospholipase A2 family.</text>
</comment>
<feature type="domain" description="Phospholipase A2-like central" evidence="8">
    <location>
        <begin position="247"/>
        <end position="358"/>
    </location>
</feature>
<dbReference type="GO" id="GO:0047498">
    <property type="term" value="F:calcium-dependent phospholipase A2 activity"/>
    <property type="evidence" value="ECO:0007669"/>
    <property type="project" value="TreeGrafter"/>
</dbReference>
<dbReference type="SMART" id="SM00085">
    <property type="entry name" value="PA2c"/>
    <property type="match status" value="1"/>
</dbReference>
<comment type="cofactor">
    <cofactor evidence="3">
        <name>Ca(2+)</name>
        <dbReference type="ChEBI" id="CHEBI:29108"/>
    </cofactor>
    <text evidence="3">Binds 1 Ca(2+) ion per subunit.</text>
</comment>
<dbReference type="GO" id="GO:0005576">
    <property type="term" value="C:extracellular region"/>
    <property type="evidence" value="ECO:0007669"/>
    <property type="project" value="UniProtKB-SubCell"/>
</dbReference>
<protein>
    <recommendedName>
        <fullName evidence="8">Phospholipase A2-like central domain-containing protein</fullName>
    </recommendedName>
</protein>
<evidence type="ECO:0000313" key="9">
    <source>
        <dbReference type="EMBL" id="KAK7163516.1"/>
    </source>
</evidence>
<feature type="compositionally biased region" description="Acidic residues" evidence="7">
    <location>
        <begin position="171"/>
        <end position="185"/>
    </location>
</feature>
<dbReference type="PRINTS" id="PR00389">
    <property type="entry name" value="PHPHLIPASEA2"/>
</dbReference>
<accession>A0AAN9D6I8</accession>
<dbReference type="InterPro" id="IPR016090">
    <property type="entry name" value="PLA2-like_dom"/>
</dbReference>
<feature type="compositionally biased region" description="Polar residues" evidence="7">
    <location>
        <begin position="122"/>
        <end position="144"/>
    </location>
</feature>
<dbReference type="GO" id="GO:0005509">
    <property type="term" value="F:calcium ion binding"/>
    <property type="evidence" value="ECO:0007669"/>
    <property type="project" value="InterPro"/>
</dbReference>
<evidence type="ECO:0000256" key="3">
    <source>
        <dbReference type="PIRSR" id="PIRSR601211-2"/>
    </source>
</evidence>
<dbReference type="Proteomes" id="UP001364617">
    <property type="component" value="Unassembled WGS sequence"/>
</dbReference>
<name>A0AAN9D6I8_9TELE</name>
<feature type="disulfide bond" evidence="4">
    <location>
        <begin position="295"/>
        <end position="336"/>
    </location>
</feature>
<gene>
    <name evidence="9" type="ORF">R3I93_007543</name>
</gene>
<keyword evidence="3" id="KW-0479">Metal-binding</keyword>
<comment type="caution">
    <text evidence="9">The sequence shown here is derived from an EMBL/GenBank/DDBJ whole genome shotgun (WGS) entry which is preliminary data.</text>
</comment>
<feature type="region of interest" description="Disordered" evidence="7">
    <location>
        <begin position="105"/>
        <end position="199"/>
    </location>
</feature>
<evidence type="ECO:0000313" key="10">
    <source>
        <dbReference type="Proteomes" id="UP001364617"/>
    </source>
</evidence>
<evidence type="ECO:0000256" key="6">
    <source>
        <dbReference type="RuleBase" id="RU361236"/>
    </source>
</evidence>
<keyword evidence="2 6" id="KW-0964">Secreted</keyword>
<feature type="region of interest" description="Disordered" evidence="7">
    <location>
        <begin position="1"/>
        <end position="91"/>
    </location>
</feature>
<dbReference type="GO" id="GO:0005543">
    <property type="term" value="F:phospholipid binding"/>
    <property type="evidence" value="ECO:0007669"/>
    <property type="project" value="TreeGrafter"/>
</dbReference>
<organism evidence="9 10">
    <name type="scientific">Phoxinus phoxinus</name>
    <name type="common">Eurasian minnow</name>
    <dbReference type="NCBI Taxonomy" id="58324"/>
    <lineage>
        <taxon>Eukaryota</taxon>
        <taxon>Metazoa</taxon>
        <taxon>Chordata</taxon>
        <taxon>Craniata</taxon>
        <taxon>Vertebrata</taxon>
        <taxon>Euteleostomi</taxon>
        <taxon>Actinopterygii</taxon>
        <taxon>Neopterygii</taxon>
        <taxon>Teleostei</taxon>
        <taxon>Ostariophysi</taxon>
        <taxon>Cypriniformes</taxon>
        <taxon>Leuciscidae</taxon>
        <taxon>Phoxininae</taxon>
        <taxon>Phoxinus</taxon>
    </lineage>
</organism>
<dbReference type="GO" id="GO:0006644">
    <property type="term" value="P:phospholipid metabolic process"/>
    <property type="evidence" value="ECO:0007669"/>
    <property type="project" value="InterPro"/>
</dbReference>
<feature type="region of interest" description="Disordered" evidence="7">
    <location>
        <begin position="352"/>
        <end position="453"/>
    </location>
</feature>
<dbReference type="EMBL" id="JAYKXH010000007">
    <property type="protein sequence ID" value="KAK7163516.1"/>
    <property type="molecule type" value="Genomic_DNA"/>
</dbReference>
<dbReference type="FunFam" id="1.20.90.10:FF:000020">
    <property type="entry name" value="Otoconin 90"/>
    <property type="match status" value="1"/>
</dbReference>
<dbReference type="InterPro" id="IPR041798">
    <property type="entry name" value="Otoconin-90"/>
</dbReference>
<dbReference type="InterPro" id="IPR001211">
    <property type="entry name" value="PLA2"/>
</dbReference>
<reference evidence="9 10" key="1">
    <citation type="submission" date="2024-02" db="EMBL/GenBank/DDBJ databases">
        <title>Chromosome-level genome assembly of the Eurasian Minnow (Phoxinus phoxinus).</title>
        <authorList>
            <person name="Oriowo T.O."/>
            <person name="Martin S."/>
            <person name="Stange M."/>
            <person name="Chrysostomakis Y."/>
            <person name="Brown T."/>
            <person name="Winkler S."/>
            <person name="Kukowka S."/>
            <person name="Myers E.W."/>
            <person name="Bohne A."/>
        </authorList>
    </citation>
    <scope>NUCLEOTIDE SEQUENCE [LARGE SCALE GENOMIC DNA]</scope>
    <source>
        <strain evidence="9">ZFMK-TIS-60720</strain>
        <tissue evidence="9">Whole Organism</tissue>
    </source>
</reference>
<feature type="disulfide bond" evidence="4">
    <location>
        <begin position="273"/>
        <end position="289"/>
    </location>
</feature>
<comment type="subcellular location">
    <subcellularLocation>
        <location evidence="1 6">Secreted</location>
    </subcellularLocation>
</comment>
<feature type="compositionally biased region" description="Polar residues" evidence="7">
    <location>
        <begin position="385"/>
        <end position="403"/>
    </location>
</feature>
<dbReference type="CDD" id="cd04707">
    <property type="entry name" value="otoconin_90"/>
    <property type="match status" value="1"/>
</dbReference>
<feature type="compositionally biased region" description="Acidic residues" evidence="7">
    <location>
        <begin position="425"/>
        <end position="453"/>
    </location>
</feature>
<dbReference type="Gene3D" id="1.20.90.10">
    <property type="entry name" value="Phospholipase A2 domain"/>
    <property type="match status" value="1"/>
</dbReference>
<feature type="disulfide bond" evidence="4">
    <location>
        <begin position="323"/>
        <end position="334"/>
    </location>
</feature>
<sequence>MERESEEDKETERESDVIVNPPNKSQENSAENGDLSATKPTIQTQANTKPSPSKKDERHNIESKEDLQSDEEDKSVNSQTTTIPSRVSEVSPYMWIIPAQFLKPAIHNASPRPTVYPAAKPTRNNKTTSTVHKPVSTWTTTSETIPHPQKPPRPALDQSPSLTTTAHQESAEEEEQEEEEEEEKEASDSSQESEKIESHRVRRRAAPFFAWSLLEAAGLSELQQQEDSEECSKSFLQYSASGQVLRDMSALGEMLHCLTGRCPHEYQHYGCYCGQQGTGNPVDQLDRCCFLQQFCLEQLSAMGCRKTRKLNAQISCRKGKPRCSGVSVCDRLQCVCDRSTAECMAASHFNQSVTSSCSGPRPPCLREPHSSTQSASQDTSEESNEMTPSRPQMNTQSQSNTHVQPHKPTLNKNPLHSKPQLGTKEEEEEPGMEKEEEEEEKEQEEEEEEELEQ</sequence>